<keyword evidence="1" id="KW-0472">Membrane</keyword>
<keyword evidence="3" id="KW-1185">Reference proteome</keyword>
<keyword evidence="1" id="KW-0812">Transmembrane</keyword>
<evidence type="ECO:0000256" key="1">
    <source>
        <dbReference type="SAM" id="Phobius"/>
    </source>
</evidence>
<dbReference type="Gene3D" id="1.20.58.340">
    <property type="entry name" value="Magnesium transport protein CorA, transmembrane region"/>
    <property type="match status" value="1"/>
</dbReference>
<organism evidence="2 3">
    <name type="scientific">Amylocarpus encephaloides</name>
    <dbReference type="NCBI Taxonomy" id="45428"/>
    <lineage>
        <taxon>Eukaryota</taxon>
        <taxon>Fungi</taxon>
        <taxon>Dikarya</taxon>
        <taxon>Ascomycota</taxon>
        <taxon>Pezizomycotina</taxon>
        <taxon>Leotiomycetes</taxon>
        <taxon>Helotiales</taxon>
        <taxon>Helotiales incertae sedis</taxon>
        <taxon>Amylocarpus</taxon>
    </lineage>
</organism>
<keyword evidence="1" id="KW-1133">Transmembrane helix</keyword>
<evidence type="ECO:0000313" key="2">
    <source>
        <dbReference type="EMBL" id="KAG9238273.1"/>
    </source>
</evidence>
<name>A0A9P8C8Y0_9HELO</name>
<comment type="caution">
    <text evidence="2">The sequence shown here is derived from an EMBL/GenBank/DDBJ whole genome shotgun (WGS) entry which is preliminary data.</text>
</comment>
<protein>
    <submittedName>
        <fullName evidence="2">Uncharacterized protein</fullName>
    </submittedName>
</protein>
<evidence type="ECO:0000313" key="3">
    <source>
        <dbReference type="Proteomes" id="UP000824998"/>
    </source>
</evidence>
<proteinExistence type="predicted"/>
<dbReference type="AlphaFoldDB" id="A0A9P8C8Y0"/>
<dbReference type="OrthoDB" id="5396681at2759"/>
<accession>A0A9P8C8Y0</accession>
<gene>
    <name evidence="2" type="ORF">BJ875DRAFT_539740</name>
</gene>
<dbReference type="Proteomes" id="UP000824998">
    <property type="component" value="Unassembled WGS sequence"/>
</dbReference>
<dbReference type="EMBL" id="MU251372">
    <property type="protein sequence ID" value="KAG9238273.1"/>
    <property type="molecule type" value="Genomic_DNA"/>
</dbReference>
<reference evidence="2" key="1">
    <citation type="journal article" date="2021" name="IMA Fungus">
        <title>Genomic characterization of three marine fungi, including Emericellopsis atlantica sp. nov. with signatures of a generalist lifestyle and marine biomass degradation.</title>
        <authorList>
            <person name="Hagestad O.C."/>
            <person name="Hou L."/>
            <person name="Andersen J.H."/>
            <person name="Hansen E.H."/>
            <person name="Altermark B."/>
            <person name="Li C."/>
            <person name="Kuhnert E."/>
            <person name="Cox R.J."/>
            <person name="Crous P.W."/>
            <person name="Spatafora J.W."/>
            <person name="Lail K."/>
            <person name="Amirebrahimi M."/>
            <person name="Lipzen A."/>
            <person name="Pangilinan J."/>
            <person name="Andreopoulos W."/>
            <person name="Hayes R.D."/>
            <person name="Ng V."/>
            <person name="Grigoriev I.V."/>
            <person name="Jackson S.A."/>
            <person name="Sutton T.D.S."/>
            <person name="Dobson A.D.W."/>
            <person name="Rama T."/>
        </authorList>
    </citation>
    <scope>NUCLEOTIDE SEQUENCE</scope>
    <source>
        <strain evidence="2">TRa018bII</strain>
    </source>
</reference>
<sequence>MEEFNEDIQEAVMLVQRARILGNSAKSTSKFLLDLFNYEEAIALKHLTKDSQEESMSMQYLAEQTKKDAAAVKSLTMITLIYLPTTIIANFFFTEIVQTNENGHTRLTENSWLLAAISALLTMLTLALWWIWVRYFVQTTIPKIVAHATDSALTKKKAVACQDCGTEPTRHSLTRTSKNVSVCLNLICPSLVWFTLKLPRHGLQTQPQLN</sequence>
<feature type="transmembrane region" description="Helical" evidence="1">
    <location>
        <begin position="75"/>
        <end position="93"/>
    </location>
</feature>
<feature type="transmembrane region" description="Helical" evidence="1">
    <location>
        <begin position="113"/>
        <end position="133"/>
    </location>
</feature>